<gene>
    <name evidence="2" type="ORF">Y88_1682</name>
</gene>
<name>F1Z3I1_9SPHN</name>
<evidence type="ECO:0000256" key="1">
    <source>
        <dbReference type="ARBA" id="ARBA00015681"/>
    </source>
</evidence>
<dbReference type="EMBL" id="AEWJ01000008">
    <property type="protein sequence ID" value="EGD60795.1"/>
    <property type="molecule type" value="Genomic_DNA"/>
</dbReference>
<dbReference type="AlphaFoldDB" id="F1Z3I1"/>
<dbReference type="STRING" id="983920.Y88_1682"/>
<dbReference type="PANTHER" id="PTHR30115:SF11">
    <property type="entry name" value="NITROGEN REGULATORY PROTEIN P-II HOMOLOG"/>
    <property type="match status" value="1"/>
</dbReference>
<dbReference type="Gene3D" id="3.30.70.120">
    <property type="match status" value="1"/>
</dbReference>
<dbReference type="GO" id="GO:0030234">
    <property type="term" value="F:enzyme regulator activity"/>
    <property type="evidence" value="ECO:0007669"/>
    <property type="project" value="InterPro"/>
</dbReference>
<dbReference type="GO" id="GO:0006808">
    <property type="term" value="P:regulation of nitrogen utilization"/>
    <property type="evidence" value="ECO:0007669"/>
    <property type="project" value="InterPro"/>
</dbReference>
<comment type="caution">
    <text evidence="2">The sequence shown here is derived from an EMBL/GenBank/DDBJ whole genome shotgun (WGS) entry which is preliminary data.</text>
</comment>
<dbReference type="eggNOG" id="COG0347">
    <property type="taxonomic scope" value="Bacteria"/>
</dbReference>
<dbReference type="HOGENOM" id="CLU_082268_0_1_5"/>
<dbReference type="InterPro" id="IPR002187">
    <property type="entry name" value="N-reg_PII"/>
</dbReference>
<accession>F1Z3I1</accession>
<dbReference type="InterPro" id="IPR011322">
    <property type="entry name" value="N-reg_PII-like_a/b"/>
</dbReference>
<dbReference type="PROSITE" id="PS51343">
    <property type="entry name" value="PII_GLNB_DOM"/>
    <property type="match status" value="1"/>
</dbReference>
<dbReference type="Proteomes" id="UP000004728">
    <property type="component" value="Unassembled WGS sequence"/>
</dbReference>
<dbReference type="SMART" id="SM00938">
    <property type="entry name" value="P-II"/>
    <property type="match status" value="1"/>
</dbReference>
<dbReference type="InParanoid" id="F1Z3I1"/>
<dbReference type="GO" id="GO:0005829">
    <property type="term" value="C:cytosol"/>
    <property type="evidence" value="ECO:0007669"/>
    <property type="project" value="TreeGrafter"/>
</dbReference>
<dbReference type="PANTHER" id="PTHR30115">
    <property type="entry name" value="NITROGEN REGULATORY PROTEIN P-II"/>
    <property type="match status" value="1"/>
</dbReference>
<keyword evidence="3" id="KW-1185">Reference proteome</keyword>
<evidence type="ECO:0000313" key="3">
    <source>
        <dbReference type="Proteomes" id="UP000004728"/>
    </source>
</evidence>
<protein>
    <recommendedName>
        <fullName evidence="1">Nitrogen regulatory protein P-II</fullName>
    </recommendedName>
</protein>
<evidence type="ECO:0000313" key="2">
    <source>
        <dbReference type="EMBL" id="EGD60795.1"/>
    </source>
</evidence>
<reference evidence="2 3" key="1">
    <citation type="journal article" date="2012" name="J. Bacteriol.">
        <title>Draft Genome Sequence of Novosphingobium nitrogenifigens Y88T.</title>
        <authorList>
            <person name="Strabala T.J."/>
            <person name="Macdonald L."/>
            <person name="Liu V."/>
            <person name="Smit A.M."/>
        </authorList>
    </citation>
    <scope>NUCLEOTIDE SEQUENCE [LARGE SCALE GENOMIC DNA]</scope>
    <source>
        <strain evidence="2 3">DSM 19370</strain>
    </source>
</reference>
<dbReference type="PRINTS" id="PR00340">
    <property type="entry name" value="PIIGLNB"/>
</dbReference>
<dbReference type="SUPFAM" id="SSF54913">
    <property type="entry name" value="GlnB-like"/>
    <property type="match status" value="1"/>
</dbReference>
<dbReference type="Pfam" id="PF00543">
    <property type="entry name" value="P-II"/>
    <property type="match status" value="1"/>
</dbReference>
<proteinExistence type="predicted"/>
<dbReference type="InterPro" id="IPR015867">
    <property type="entry name" value="N-reg_PII/ATP_PRibTrfase_C"/>
</dbReference>
<dbReference type="GO" id="GO:0005524">
    <property type="term" value="F:ATP binding"/>
    <property type="evidence" value="ECO:0007669"/>
    <property type="project" value="TreeGrafter"/>
</dbReference>
<dbReference type="OrthoDB" id="6386089at2"/>
<sequence>MGEGMTTTDAMIEIRAVIRPARLDPLRAALRQIPEFPGMSVIKIDGCSALWVEQSEPGGIKRDLLDYTPKAMVTIVAPESAVEVLIATIHRIAHTGRMGDGLIWTCRVENFIRITTPA</sequence>
<organism evidence="2 3">
    <name type="scientific">Novosphingobium nitrogenifigens DSM 19370</name>
    <dbReference type="NCBI Taxonomy" id="983920"/>
    <lineage>
        <taxon>Bacteria</taxon>
        <taxon>Pseudomonadati</taxon>
        <taxon>Pseudomonadota</taxon>
        <taxon>Alphaproteobacteria</taxon>
        <taxon>Sphingomonadales</taxon>
        <taxon>Sphingomonadaceae</taxon>
        <taxon>Novosphingobium</taxon>
    </lineage>
</organism>